<dbReference type="Proteomes" id="UP001430953">
    <property type="component" value="Unassembled WGS sequence"/>
</dbReference>
<accession>A0AAW2G0J7</accession>
<comment type="caution">
    <text evidence="1">The sequence shown here is derived from an EMBL/GenBank/DDBJ whole genome shotgun (WGS) entry which is preliminary data.</text>
</comment>
<reference evidence="1 2" key="1">
    <citation type="submission" date="2023-03" db="EMBL/GenBank/DDBJ databases">
        <title>High recombination rates correlate with genetic variation in Cardiocondyla obscurior ants.</title>
        <authorList>
            <person name="Errbii M."/>
        </authorList>
    </citation>
    <scope>NUCLEOTIDE SEQUENCE [LARGE SCALE GENOMIC DNA]</scope>
    <source>
        <strain evidence="1">Alpha-2009</strain>
        <tissue evidence="1">Whole body</tissue>
    </source>
</reference>
<evidence type="ECO:0000313" key="1">
    <source>
        <dbReference type="EMBL" id="KAL0121070.1"/>
    </source>
</evidence>
<sequence>MALVTFSFCVLKSSFTFTNLFSISANWIFDESSCRLELKSLIKFKKIKNKNNIFCI</sequence>
<dbReference type="AlphaFoldDB" id="A0AAW2G0J7"/>
<protein>
    <submittedName>
        <fullName evidence="1">Uncharacterized protein</fullName>
    </submittedName>
</protein>
<dbReference type="EMBL" id="JADYXP020000007">
    <property type="protein sequence ID" value="KAL0121070.1"/>
    <property type="molecule type" value="Genomic_DNA"/>
</dbReference>
<gene>
    <name evidence="1" type="ORF">PUN28_008651</name>
</gene>
<proteinExistence type="predicted"/>
<evidence type="ECO:0000313" key="2">
    <source>
        <dbReference type="Proteomes" id="UP001430953"/>
    </source>
</evidence>
<name>A0AAW2G0J7_9HYME</name>
<organism evidence="1 2">
    <name type="scientific">Cardiocondyla obscurior</name>
    <dbReference type="NCBI Taxonomy" id="286306"/>
    <lineage>
        <taxon>Eukaryota</taxon>
        <taxon>Metazoa</taxon>
        <taxon>Ecdysozoa</taxon>
        <taxon>Arthropoda</taxon>
        <taxon>Hexapoda</taxon>
        <taxon>Insecta</taxon>
        <taxon>Pterygota</taxon>
        <taxon>Neoptera</taxon>
        <taxon>Endopterygota</taxon>
        <taxon>Hymenoptera</taxon>
        <taxon>Apocrita</taxon>
        <taxon>Aculeata</taxon>
        <taxon>Formicoidea</taxon>
        <taxon>Formicidae</taxon>
        <taxon>Myrmicinae</taxon>
        <taxon>Cardiocondyla</taxon>
    </lineage>
</organism>
<keyword evidence="2" id="KW-1185">Reference proteome</keyword>